<dbReference type="PRINTS" id="PR00038">
    <property type="entry name" value="HTHLUXR"/>
</dbReference>
<evidence type="ECO:0000259" key="1">
    <source>
        <dbReference type="PROSITE" id="PS50043"/>
    </source>
</evidence>
<organism evidence="2 3">
    <name type="scientific">Catellatospora coxensis</name>
    <dbReference type="NCBI Taxonomy" id="310354"/>
    <lineage>
        <taxon>Bacteria</taxon>
        <taxon>Bacillati</taxon>
        <taxon>Actinomycetota</taxon>
        <taxon>Actinomycetes</taxon>
        <taxon>Micromonosporales</taxon>
        <taxon>Micromonosporaceae</taxon>
        <taxon>Catellatospora</taxon>
    </lineage>
</organism>
<reference evidence="2 3" key="1">
    <citation type="submission" date="2021-01" db="EMBL/GenBank/DDBJ databases">
        <title>Whole genome shotgun sequence of Catellatospora coxensis NBRC 107359.</title>
        <authorList>
            <person name="Komaki H."/>
            <person name="Tamura T."/>
        </authorList>
    </citation>
    <scope>NUCLEOTIDE SEQUENCE [LARGE SCALE GENOMIC DNA]</scope>
    <source>
        <strain evidence="2 3">NBRC 107359</strain>
    </source>
</reference>
<proteinExistence type="predicted"/>
<comment type="caution">
    <text evidence="2">The sequence shown here is derived from an EMBL/GenBank/DDBJ whole genome shotgun (WGS) entry which is preliminary data.</text>
</comment>
<sequence>MLHAQIVPALTKWGVSPQADLVYRTLLTFGPWSVTHLSRSLDMRARLVRTALDELTEVGAAVPAHETLGTPPTENDRVWAGRAPAQVLALLRDRHHRAALARHQARNRQARMTYPDIVGDPGRLSPTSARPLHGLARTVERLIELTAAERHEHIAMNPEPAFSAASLKAVAPAERRLLDRGVTVLSLGVPASAEDESEGHDEELRFNGLNYRELSEVPGKLIMFDRTTALVPRDPSDRTRGMWEITAPDVVAELLALFLRQWDRATEPGRDWTPPMRLGARERTILVLLARGHTDAAIAKKLDISQRTIAYTMATLMDEYDVTNRFQLGLRLGAEAARQASTAKATTHEIDEEQHP</sequence>
<dbReference type="GO" id="GO:0003677">
    <property type="term" value="F:DNA binding"/>
    <property type="evidence" value="ECO:0007669"/>
    <property type="project" value="InterPro"/>
</dbReference>
<dbReference type="InterPro" id="IPR016032">
    <property type="entry name" value="Sig_transdc_resp-reg_C-effctor"/>
</dbReference>
<dbReference type="Proteomes" id="UP000630887">
    <property type="component" value="Unassembled WGS sequence"/>
</dbReference>
<dbReference type="InterPro" id="IPR051797">
    <property type="entry name" value="TrmB-like"/>
</dbReference>
<accession>A0A8J3L288</accession>
<dbReference type="AlphaFoldDB" id="A0A8J3L288"/>
<dbReference type="Gene3D" id="1.10.10.10">
    <property type="entry name" value="Winged helix-like DNA-binding domain superfamily/Winged helix DNA-binding domain"/>
    <property type="match status" value="1"/>
</dbReference>
<gene>
    <name evidence="2" type="ORF">Cco03nite_66740</name>
</gene>
<feature type="domain" description="HTH luxR-type" evidence="1">
    <location>
        <begin position="271"/>
        <end position="336"/>
    </location>
</feature>
<dbReference type="PANTHER" id="PTHR34293">
    <property type="entry name" value="HTH-TYPE TRANSCRIPTIONAL REGULATOR TRMBL2"/>
    <property type="match status" value="1"/>
</dbReference>
<dbReference type="EMBL" id="BONI01000077">
    <property type="protein sequence ID" value="GIG09974.1"/>
    <property type="molecule type" value="Genomic_DNA"/>
</dbReference>
<dbReference type="InterPro" id="IPR036388">
    <property type="entry name" value="WH-like_DNA-bd_sf"/>
</dbReference>
<evidence type="ECO:0000313" key="3">
    <source>
        <dbReference type="Proteomes" id="UP000630887"/>
    </source>
</evidence>
<dbReference type="RefSeq" id="WP_203697637.1">
    <property type="nucleotide sequence ID" value="NZ_BAAALC010000054.1"/>
</dbReference>
<dbReference type="SMART" id="SM00421">
    <property type="entry name" value="HTH_LUXR"/>
    <property type="match status" value="1"/>
</dbReference>
<name>A0A8J3L288_9ACTN</name>
<dbReference type="SUPFAM" id="SSF46894">
    <property type="entry name" value="C-terminal effector domain of the bipartite response regulators"/>
    <property type="match status" value="1"/>
</dbReference>
<keyword evidence="3" id="KW-1185">Reference proteome</keyword>
<dbReference type="Pfam" id="PF00196">
    <property type="entry name" value="GerE"/>
    <property type="match status" value="1"/>
</dbReference>
<dbReference type="InterPro" id="IPR000792">
    <property type="entry name" value="Tscrpt_reg_LuxR_C"/>
</dbReference>
<dbReference type="GO" id="GO:0006355">
    <property type="term" value="P:regulation of DNA-templated transcription"/>
    <property type="evidence" value="ECO:0007669"/>
    <property type="project" value="InterPro"/>
</dbReference>
<evidence type="ECO:0000313" key="2">
    <source>
        <dbReference type="EMBL" id="GIG09974.1"/>
    </source>
</evidence>
<dbReference type="PROSITE" id="PS50043">
    <property type="entry name" value="HTH_LUXR_2"/>
    <property type="match status" value="1"/>
</dbReference>
<dbReference type="PANTHER" id="PTHR34293:SF1">
    <property type="entry name" value="HTH-TYPE TRANSCRIPTIONAL REGULATOR TRMBL2"/>
    <property type="match status" value="1"/>
</dbReference>
<protein>
    <recommendedName>
        <fullName evidence="1">HTH luxR-type domain-containing protein</fullName>
    </recommendedName>
</protein>